<evidence type="ECO:0000256" key="2">
    <source>
        <dbReference type="ARBA" id="ARBA00023015"/>
    </source>
</evidence>
<keyword evidence="2" id="KW-0805">Transcription regulation</keyword>
<dbReference type="InterPro" id="IPR010982">
    <property type="entry name" value="Lambda_DNA-bd_dom_sf"/>
</dbReference>
<dbReference type="CDD" id="cd01392">
    <property type="entry name" value="HTH_LacI"/>
    <property type="match status" value="1"/>
</dbReference>
<gene>
    <name evidence="7" type="ORF">FOC40_09355</name>
</gene>
<dbReference type="InterPro" id="IPR028082">
    <property type="entry name" value="Peripla_BP_I"/>
</dbReference>
<dbReference type="SUPFAM" id="SSF53822">
    <property type="entry name" value="Periplasmic binding protein-like I"/>
    <property type="match status" value="1"/>
</dbReference>
<dbReference type="PANTHER" id="PTHR30146:SF95">
    <property type="entry name" value="RIBOSE OPERON REPRESSOR"/>
    <property type="match status" value="1"/>
</dbReference>
<sequence>MEKYRGKERRARMSSREPTLADVAELAGVSLTTVSRVLNNRGYLSEKTKKNVADAIETLGYRPNSLARALHGKRTQTVGLIVPAVSLPFFGELAVEVENALADAGYRILICNSMGRADREREYLSLLVGNRVDGIISGAHNEGLSEYDTIRMPLVTIDRELSPSIPNVRCANKEAGAMATRALIEGGCRHPLLLTSRSGPRNLREAGYRAEIERAGLTPRVVTVPFDTPTPQRFAMVRDALDEARAAAPVDGVFATDDLAAAEVLEWARTRNLSVPTDLPIIGFDGTETMRRALPHLATIRQPIEEIARAAVSILLDQIEGKAPRSSSDEAGAPHAQTVEFSGTLIQGRSINA</sequence>
<dbReference type="GO" id="GO:0000976">
    <property type="term" value="F:transcription cis-regulatory region binding"/>
    <property type="evidence" value="ECO:0007669"/>
    <property type="project" value="TreeGrafter"/>
</dbReference>
<dbReference type="PANTHER" id="PTHR30146">
    <property type="entry name" value="LACI-RELATED TRANSCRIPTIONAL REPRESSOR"/>
    <property type="match status" value="1"/>
</dbReference>
<evidence type="ECO:0000313" key="7">
    <source>
        <dbReference type="EMBL" id="QGS11589.1"/>
    </source>
</evidence>
<dbReference type="PROSITE" id="PS50932">
    <property type="entry name" value="HTH_LACI_2"/>
    <property type="match status" value="1"/>
</dbReference>
<protein>
    <submittedName>
        <fullName evidence="7">LacI family DNA-binding transcriptional regulator</fullName>
    </submittedName>
</protein>
<dbReference type="EMBL" id="CP046315">
    <property type="protein sequence ID" value="QGS11589.1"/>
    <property type="molecule type" value="Genomic_DNA"/>
</dbReference>
<dbReference type="PRINTS" id="PR00036">
    <property type="entry name" value="HTHLACI"/>
</dbReference>
<evidence type="ECO:0000256" key="1">
    <source>
        <dbReference type="ARBA" id="ARBA00022491"/>
    </source>
</evidence>
<dbReference type="InterPro" id="IPR046335">
    <property type="entry name" value="LacI/GalR-like_sensor"/>
</dbReference>
<dbReference type="SUPFAM" id="SSF47413">
    <property type="entry name" value="lambda repressor-like DNA-binding domains"/>
    <property type="match status" value="1"/>
</dbReference>
<organism evidence="7 8">
    <name type="scientific">Schaalia odontolytica</name>
    <dbReference type="NCBI Taxonomy" id="1660"/>
    <lineage>
        <taxon>Bacteria</taxon>
        <taxon>Bacillati</taxon>
        <taxon>Actinomycetota</taxon>
        <taxon>Actinomycetes</taxon>
        <taxon>Actinomycetales</taxon>
        <taxon>Actinomycetaceae</taxon>
        <taxon>Schaalia</taxon>
    </lineage>
</organism>
<keyword evidence="1" id="KW-0678">Repressor</keyword>
<evidence type="ECO:0000256" key="3">
    <source>
        <dbReference type="ARBA" id="ARBA00023125"/>
    </source>
</evidence>
<dbReference type="PROSITE" id="PS00356">
    <property type="entry name" value="HTH_LACI_1"/>
    <property type="match status" value="1"/>
</dbReference>
<dbReference type="AlphaFoldDB" id="A0A857A8U6"/>
<name>A0A857A8U6_9ACTO</name>
<dbReference type="Gene3D" id="3.40.50.2300">
    <property type="match status" value="2"/>
</dbReference>
<evidence type="ECO:0000313" key="8">
    <source>
        <dbReference type="Proteomes" id="UP000424490"/>
    </source>
</evidence>
<evidence type="ECO:0000256" key="4">
    <source>
        <dbReference type="ARBA" id="ARBA00023163"/>
    </source>
</evidence>
<keyword evidence="4" id="KW-0804">Transcription</keyword>
<feature type="domain" description="HTH cro/C1-type" evidence="6">
    <location>
        <begin position="19"/>
        <end position="62"/>
    </location>
</feature>
<dbReference type="GO" id="GO:0003700">
    <property type="term" value="F:DNA-binding transcription factor activity"/>
    <property type="evidence" value="ECO:0007669"/>
    <property type="project" value="TreeGrafter"/>
</dbReference>
<proteinExistence type="predicted"/>
<dbReference type="InterPro" id="IPR001387">
    <property type="entry name" value="Cro/C1-type_HTH"/>
</dbReference>
<reference evidence="7 8" key="1">
    <citation type="submission" date="2019-11" db="EMBL/GenBank/DDBJ databases">
        <title>FDA dAtabase for Regulatory Grade micrObial Sequences (FDA-ARGOS): Supporting development and validation of Infectious Disease Dx tests.</title>
        <authorList>
            <person name="Stonesifer R."/>
            <person name="Tallon L."/>
            <person name="Sadzewicz L."/>
            <person name="Vavikolanu K."/>
            <person name="Mehta A."/>
            <person name="Aluvathingal J."/>
            <person name="Nadendla S."/>
            <person name="Myers T."/>
            <person name="Yan Y."/>
            <person name="Sichtig H."/>
        </authorList>
    </citation>
    <scope>NUCLEOTIDE SEQUENCE [LARGE SCALE GENOMIC DNA]</scope>
    <source>
        <strain evidence="7 8">FDAARGOS_732</strain>
    </source>
</reference>
<dbReference type="Pfam" id="PF00356">
    <property type="entry name" value="LacI"/>
    <property type="match status" value="1"/>
</dbReference>
<dbReference type="Proteomes" id="UP000424490">
    <property type="component" value="Chromosome"/>
</dbReference>
<evidence type="ECO:0000259" key="6">
    <source>
        <dbReference type="PROSITE" id="PS50943"/>
    </source>
</evidence>
<dbReference type="SMART" id="SM00354">
    <property type="entry name" value="HTH_LACI"/>
    <property type="match status" value="1"/>
</dbReference>
<dbReference type="Gene3D" id="1.10.260.40">
    <property type="entry name" value="lambda repressor-like DNA-binding domains"/>
    <property type="match status" value="1"/>
</dbReference>
<feature type="domain" description="HTH lacI-type" evidence="5">
    <location>
        <begin position="18"/>
        <end position="72"/>
    </location>
</feature>
<dbReference type="PROSITE" id="PS50943">
    <property type="entry name" value="HTH_CROC1"/>
    <property type="match status" value="1"/>
</dbReference>
<dbReference type="CDD" id="cd06291">
    <property type="entry name" value="PBP1_Qymf-like"/>
    <property type="match status" value="1"/>
</dbReference>
<accession>A0A857A8U6</accession>
<keyword evidence="3 7" id="KW-0238">DNA-binding</keyword>
<dbReference type="Pfam" id="PF13377">
    <property type="entry name" value="Peripla_BP_3"/>
    <property type="match status" value="1"/>
</dbReference>
<evidence type="ECO:0000259" key="5">
    <source>
        <dbReference type="PROSITE" id="PS50932"/>
    </source>
</evidence>
<dbReference type="InterPro" id="IPR000843">
    <property type="entry name" value="HTH_LacI"/>
</dbReference>